<dbReference type="GO" id="GO:0015078">
    <property type="term" value="F:proton transmembrane transporter activity"/>
    <property type="evidence" value="ECO:0007669"/>
    <property type="project" value="TreeGrafter"/>
</dbReference>
<evidence type="ECO:0000313" key="20">
    <source>
        <dbReference type="Proteomes" id="UP000078084"/>
    </source>
</evidence>
<evidence type="ECO:0000313" key="19">
    <source>
        <dbReference type="EMBL" id="RZS72914.1"/>
    </source>
</evidence>
<keyword evidence="7 17" id="KW-0812">Transmembrane</keyword>
<dbReference type="GO" id="GO:0005886">
    <property type="term" value="C:plasma membrane"/>
    <property type="evidence" value="ECO:0007669"/>
    <property type="project" value="UniProtKB-SubCell"/>
</dbReference>
<dbReference type="GO" id="GO:0009486">
    <property type="term" value="F:cytochrome bo3 ubiquinol oxidase activity"/>
    <property type="evidence" value="ECO:0007669"/>
    <property type="project" value="InterPro"/>
</dbReference>
<accession>A0A171KQI2</accession>
<dbReference type="InterPro" id="IPR014210">
    <property type="entry name" value="Cyt_o_ubiqinol_oxidase_su4"/>
</dbReference>
<evidence type="ECO:0000256" key="7">
    <source>
        <dbReference type="ARBA" id="ARBA00022692"/>
    </source>
</evidence>
<dbReference type="Proteomes" id="UP000292039">
    <property type="component" value="Unassembled WGS sequence"/>
</dbReference>
<dbReference type="AlphaFoldDB" id="A0A171KQI2"/>
<keyword evidence="8" id="KW-0249">Electron transport</keyword>
<dbReference type="GO" id="GO:0019646">
    <property type="term" value="P:aerobic electron transport chain"/>
    <property type="evidence" value="ECO:0007669"/>
    <property type="project" value="TreeGrafter"/>
</dbReference>
<dbReference type="RefSeq" id="WP_068372834.1">
    <property type="nucleotide sequence ID" value="NZ_CBCSEB010000003.1"/>
</dbReference>
<proteinExistence type="inferred from homology"/>
<dbReference type="EMBL" id="LBNE01000009">
    <property type="protein sequence ID" value="KKO71149.1"/>
    <property type="molecule type" value="Genomic_DNA"/>
</dbReference>
<comment type="subunit">
    <text evidence="3">Heterooctamer of two A chains, two B chains, two C chains and two D chains.</text>
</comment>
<evidence type="ECO:0000256" key="1">
    <source>
        <dbReference type="ARBA" id="ARBA00004651"/>
    </source>
</evidence>
<protein>
    <recommendedName>
        <fullName evidence="4">Cytochrome bo(3) ubiquinol oxidase subunit 4</fullName>
    </recommendedName>
    <alternativeName>
        <fullName evidence="16">Cytochrome o ubiquinol oxidase subunit 4</fullName>
    </alternativeName>
    <alternativeName>
        <fullName evidence="13">Oxidase bo(3) subunit 4</fullName>
    </alternativeName>
    <alternativeName>
        <fullName evidence="14">Ubiquinol oxidase polypeptide IV</fullName>
    </alternativeName>
    <alternativeName>
        <fullName evidence="15">Ubiquinol oxidase subunit 4</fullName>
    </alternativeName>
</protein>
<feature type="transmembrane region" description="Helical" evidence="17">
    <location>
        <begin position="20"/>
        <end position="39"/>
    </location>
</feature>
<evidence type="ECO:0000256" key="15">
    <source>
        <dbReference type="ARBA" id="ARBA00031887"/>
    </source>
</evidence>
<dbReference type="NCBIfam" id="TIGR02847">
    <property type="entry name" value="CyoD"/>
    <property type="match status" value="1"/>
</dbReference>
<comment type="similarity">
    <text evidence="2">Belongs to the cytochrome c oxidase bacterial subunit 4 family.</text>
</comment>
<evidence type="ECO:0000313" key="21">
    <source>
        <dbReference type="Proteomes" id="UP000292039"/>
    </source>
</evidence>
<dbReference type="InterPro" id="IPR050968">
    <property type="entry name" value="Cytochrome_c_oxidase_bac_sub4"/>
</dbReference>
<evidence type="ECO:0000256" key="17">
    <source>
        <dbReference type="SAM" id="Phobius"/>
    </source>
</evidence>
<dbReference type="GO" id="GO:0009319">
    <property type="term" value="C:cytochrome o ubiquinol oxidase complex"/>
    <property type="evidence" value="ECO:0007669"/>
    <property type="project" value="TreeGrafter"/>
</dbReference>
<name>A0A171KQI2_9BURK</name>
<evidence type="ECO:0000256" key="5">
    <source>
        <dbReference type="ARBA" id="ARBA00022448"/>
    </source>
</evidence>
<dbReference type="InterPro" id="IPR005171">
    <property type="entry name" value="Cyt_c_oxidase_su4_prok"/>
</dbReference>
<evidence type="ECO:0000256" key="8">
    <source>
        <dbReference type="ARBA" id="ARBA00022982"/>
    </source>
</evidence>
<evidence type="ECO:0000256" key="4">
    <source>
        <dbReference type="ARBA" id="ARBA00014689"/>
    </source>
</evidence>
<dbReference type="PANTHER" id="PTHR36835:SF1">
    <property type="entry name" value="CYTOCHROME BO(3) UBIQUINOL OXIDASE SUBUNIT 4"/>
    <property type="match status" value="1"/>
</dbReference>
<dbReference type="STRING" id="206506.AAV32_12875"/>
<evidence type="ECO:0000256" key="10">
    <source>
        <dbReference type="ARBA" id="ARBA00023002"/>
    </source>
</evidence>
<feature type="transmembrane region" description="Helical" evidence="17">
    <location>
        <begin position="51"/>
        <end position="75"/>
    </location>
</feature>
<comment type="subcellular location">
    <subcellularLocation>
        <location evidence="1">Cell membrane</location>
        <topology evidence="1">Multi-pass membrane protein</topology>
    </subcellularLocation>
</comment>
<dbReference type="GeneID" id="99724978"/>
<dbReference type="Pfam" id="PF03626">
    <property type="entry name" value="COX4_pro"/>
    <property type="match status" value="1"/>
</dbReference>
<evidence type="ECO:0000313" key="18">
    <source>
        <dbReference type="EMBL" id="KKO71149.1"/>
    </source>
</evidence>
<evidence type="ECO:0000256" key="16">
    <source>
        <dbReference type="ARBA" id="ARBA00032185"/>
    </source>
</evidence>
<reference evidence="19 21" key="2">
    <citation type="submission" date="2019-02" db="EMBL/GenBank/DDBJ databases">
        <title>Genomic Encyclopedia of Type Strains, Phase IV (KMG-IV): sequencing the most valuable type-strain genomes for metagenomic binning, comparative biology and taxonomic classification.</title>
        <authorList>
            <person name="Goeker M."/>
        </authorList>
    </citation>
    <scope>NUCLEOTIDE SEQUENCE [LARGE SCALE GENOMIC DNA]</scope>
    <source>
        <strain evidence="19 21">DSM 16618</strain>
    </source>
</reference>
<evidence type="ECO:0000256" key="2">
    <source>
        <dbReference type="ARBA" id="ARBA00008079"/>
    </source>
</evidence>
<keyword evidence="20" id="KW-1185">Reference proteome</keyword>
<keyword evidence="10" id="KW-0560">Oxidoreductase</keyword>
<evidence type="ECO:0000256" key="6">
    <source>
        <dbReference type="ARBA" id="ARBA00022475"/>
    </source>
</evidence>
<keyword evidence="11 17" id="KW-0472">Membrane</keyword>
<dbReference type="GO" id="GO:0015990">
    <property type="term" value="P:electron transport coupled proton transport"/>
    <property type="evidence" value="ECO:0007669"/>
    <property type="project" value="InterPro"/>
</dbReference>
<keyword evidence="6" id="KW-1003">Cell membrane</keyword>
<evidence type="ECO:0000256" key="11">
    <source>
        <dbReference type="ARBA" id="ARBA00023136"/>
    </source>
</evidence>
<evidence type="ECO:0000256" key="13">
    <source>
        <dbReference type="ARBA" id="ARBA00030071"/>
    </source>
</evidence>
<evidence type="ECO:0000256" key="9">
    <source>
        <dbReference type="ARBA" id="ARBA00022989"/>
    </source>
</evidence>
<reference evidence="18 20" key="1">
    <citation type="submission" date="2015-04" db="EMBL/GenBank/DDBJ databases">
        <title>Genome sequence of Kerstersia gyiorum CG1.</title>
        <authorList>
            <person name="Greninger A.L."/>
            <person name="Kozyreva V."/>
            <person name="Chaturvedi V."/>
        </authorList>
    </citation>
    <scope>NUCLEOTIDE SEQUENCE [LARGE SCALE GENOMIC DNA]</scope>
    <source>
        <strain evidence="18 20">CG1</strain>
    </source>
</reference>
<dbReference type="PATRIC" id="fig|206506.3.peg.2738"/>
<gene>
    <name evidence="18" type="ORF">AAV32_12875</name>
    <name evidence="19" type="ORF">EV679_0097</name>
</gene>
<keyword evidence="5" id="KW-0813">Transport</keyword>
<dbReference type="EMBL" id="SGWZ01000001">
    <property type="protein sequence ID" value="RZS72914.1"/>
    <property type="molecule type" value="Genomic_DNA"/>
</dbReference>
<evidence type="ECO:0000256" key="12">
    <source>
        <dbReference type="ARBA" id="ARBA00025694"/>
    </source>
</evidence>
<evidence type="ECO:0000256" key="3">
    <source>
        <dbReference type="ARBA" id="ARBA00011700"/>
    </source>
</evidence>
<sequence>MAHDNHVDSFGASHGNTKSYVLGFLLSVIFTAIPFWLVMERVAGNHILGNGALIAVLGVCAILQVLVQVVFFLHLSTSSGQLWNSMAFIYTVITLFIVVVGSIWIMIHVHDNMMVY</sequence>
<dbReference type="Proteomes" id="UP000078084">
    <property type="component" value="Unassembled WGS sequence"/>
</dbReference>
<dbReference type="PANTHER" id="PTHR36835">
    <property type="entry name" value="CYTOCHROME BO(3) UBIQUINOL OXIDASE SUBUNIT 4"/>
    <property type="match status" value="1"/>
</dbReference>
<evidence type="ECO:0000256" key="14">
    <source>
        <dbReference type="ARBA" id="ARBA00030211"/>
    </source>
</evidence>
<dbReference type="OrthoDB" id="2375888at2"/>
<feature type="transmembrane region" description="Helical" evidence="17">
    <location>
        <begin position="87"/>
        <end position="107"/>
    </location>
</feature>
<comment type="function">
    <text evidence="12">Cytochrome bo(3) ubiquinol terminal oxidase is the component of the aerobic respiratory chain of E.coli that predominates when cells are grown at high aeration. Has proton pump activity across the membrane in addition to electron transfer, pumping 2 protons/electron.</text>
</comment>
<comment type="caution">
    <text evidence="18">The sequence shown here is derived from an EMBL/GenBank/DDBJ whole genome shotgun (WGS) entry which is preliminary data.</text>
</comment>
<organism evidence="18 20">
    <name type="scientific">Kerstersia gyiorum</name>
    <dbReference type="NCBI Taxonomy" id="206506"/>
    <lineage>
        <taxon>Bacteria</taxon>
        <taxon>Pseudomonadati</taxon>
        <taxon>Pseudomonadota</taxon>
        <taxon>Betaproteobacteria</taxon>
        <taxon>Burkholderiales</taxon>
        <taxon>Alcaligenaceae</taxon>
        <taxon>Kerstersia</taxon>
    </lineage>
</organism>
<keyword evidence="9 17" id="KW-1133">Transmembrane helix</keyword>